<feature type="domain" description="HEPN" evidence="1">
    <location>
        <begin position="4249"/>
        <end position="4375"/>
    </location>
</feature>
<dbReference type="Proteomes" id="UP000887568">
    <property type="component" value="Unplaced"/>
</dbReference>
<feature type="domain" description="Sacsin/Nov" evidence="2">
    <location>
        <begin position="1353"/>
        <end position="1598"/>
    </location>
</feature>
<dbReference type="Pfam" id="PF05168">
    <property type="entry name" value="HEPN"/>
    <property type="match status" value="1"/>
</dbReference>
<dbReference type="InterPro" id="IPR036869">
    <property type="entry name" value="J_dom_sf"/>
</dbReference>
<evidence type="ECO:0008006" key="5">
    <source>
        <dbReference type="Google" id="ProtNLM"/>
    </source>
</evidence>
<evidence type="ECO:0000313" key="4">
    <source>
        <dbReference type="Proteomes" id="UP000887568"/>
    </source>
</evidence>
<protein>
    <recommendedName>
        <fullName evidence="5">Sacsin</fullName>
    </recommendedName>
</protein>
<evidence type="ECO:0000259" key="2">
    <source>
        <dbReference type="Pfam" id="PF25794"/>
    </source>
</evidence>
<dbReference type="OrthoDB" id="1262810at2759"/>
<dbReference type="NCBIfam" id="NF047352">
    <property type="entry name" value="P_loop_sacsin"/>
    <property type="match status" value="3"/>
</dbReference>
<dbReference type="SUPFAM" id="SSF81593">
    <property type="entry name" value="Nucleotidyltransferase substrate binding subunit/domain"/>
    <property type="match status" value="1"/>
</dbReference>
<feature type="domain" description="Sacsin/Nov" evidence="2">
    <location>
        <begin position="2389"/>
        <end position="2624"/>
    </location>
</feature>
<dbReference type="Pfam" id="PF25794">
    <property type="entry name" value="SACS"/>
    <property type="match status" value="3"/>
</dbReference>
<evidence type="ECO:0000313" key="3">
    <source>
        <dbReference type="EnsemblMetazoa" id="XP_038062187.1"/>
    </source>
</evidence>
<feature type="domain" description="Sacsin/Nov" evidence="2">
    <location>
        <begin position="17"/>
        <end position="261"/>
    </location>
</feature>
<dbReference type="OMA" id="RIANDCC"/>
<reference evidence="3" key="1">
    <citation type="submission" date="2022-11" db="UniProtKB">
        <authorList>
            <consortium name="EnsemblMetazoa"/>
        </authorList>
    </citation>
    <scope>IDENTIFICATION</scope>
</reference>
<dbReference type="SUPFAM" id="SSF46565">
    <property type="entry name" value="Chaperone J-domain"/>
    <property type="match status" value="1"/>
</dbReference>
<dbReference type="RefSeq" id="XP_038062187.1">
    <property type="nucleotide sequence ID" value="XM_038206259.1"/>
</dbReference>
<dbReference type="SUPFAM" id="SSF55874">
    <property type="entry name" value="ATPase domain of HSP90 chaperone/DNA topoisomerase II/histidine kinase"/>
    <property type="match status" value="3"/>
</dbReference>
<dbReference type="Gene3D" id="3.30.565.10">
    <property type="entry name" value="Histidine kinase-like ATPase, C-terminal domain"/>
    <property type="match status" value="1"/>
</dbReference>
<sequence>MAYSSDDDGDFGQKLPPLHIYLKRVLDKYPEGGQILKELVQNADDAEAKNVIFLYDKSQHPSHRLWSETLKDFQGPALYAYNDATFQKQDWYNIQHPEQSGKLKDLSKVGRFGLGFISVYHLTDIPCIISGNKIGFLDPLEKHFSHDPHTNTRYKGRRGKKWNMTADLLAKFPDQFSPYLIDLFHCNQNNFENGKLEGTIFRFPLRTSESLISKSVFTDHARVHDLFASFQRDAEISLLFLKHVESIAVYERDHQDANPRLICKVQIHPDDCHQLRMDKTTFLNQILSKQDIQTMSCARILKQTGSQTAQTTSRYITFNSLKNKSTSGRLQELSKDDELKLLPWMGMSFRTSSTAGLDDEQQSGRVFCFLPLPESEKTGLPVHVHGYFGLGDNRRSIKWPDQESQHDNKALWNELLTQEVFPEVYAKVILAAVKKSKDQSDPTKPLDVYKAWPSIGHIQANWSAGVKKFLQLVANEPIFYTEHDGGSWMKPTDLYVDPDGHALVSKVLRIKGCPVAQPPNHILESLQWASVSYNTVTPALVRNRIRGDPLQFLSRDEKCKLLEYVTIDTVCDLNNLCLLPLQSGDFATFSNNAQKVYIASTENPSSLIPNGASRFAASDLPSSLLTYPTIEANTQLKHLGVNDVAPLLREMLPSTWREGTDDTVPWTPGCSQQPTKEWLVEFWRWLAKTDLEAFKGIPLIPVTHDRIARLQHNKPICQVQAGGSYGRYPVRLSDNICSFLESVGAVVIRDLPSYISDHPHVNRFVSAPTPEGVMTIIEACGRNNLNAQVQRLAASTKDELRALLAKLQHSTTRQIDILKSLPFFLGSDGEYVSAKTCATAIPDNYFGLPVRAVRLRCLILKSSESDNLLLRLGVEKQLVDEFLRRNVFPAVQEGFYGDADSLSIMRWVLERPQFDHLVTDLKFIPISGRRASPKELFAPSQTLQVMFRGSSEFPVRQYSEGKLLNNLKRVGLKTEAHVTPDDVLKCAKEVSQFDVERGSVLLQHINHYPGILRAQVTSNRISKALYKFLEDLSWVPCEALPPVDYANKAGWIGNSHTLYSPRQVGLIDSALLQGSVLPLVGLLDVKDELQNAFGWTKCLDPSNYQHVERVVRHLKNVANNYQNVRDNVHIVSHTVSEIYSFFTRAENVQLRHLFNEHMSAPQPWVWHGFGFTTPDKMALSNGTLGVTLTPYLRLVPQDYLQYSGFLNSMGVQETFQDSALCEVLQIVSEKHKANSVSSQEDYETDLDLVCNILRHMVSQETFDNKMSGILVPCRMQRGRERKLNMACPSQCLYVDEERLARQIFEGSQDFDRPIIHEKISNWIAQKLELQPLSHVIAPVEGVEYGYEVSGPHETTVNAIKRNLDMYKEGPGIFNELIQNADDAGATEVKFLLDWRDNKHTAHNLLGEGMKTCHGPALWAYNDGVFSKDDITNICNIAAQSKKDQLDKVGRFGLGFTSVYHLTDVPSVVSGPYVLICDPRTTHLGSRVKPAQPGIKLDLTNDNHRRTLESYPNQFQPYNGIFGCKLPEAAHFGHTLFRLPLRTIAEADGQQPNLISDSVFDSKKSIETLLEALQKSASTLLLFTQNVVKVTVEQLESENIRNMTPVMSVTVSQVRQLPRSITGPSDDFKNQRGVLKATAKRLKVPGHGLPVPESTMIVKIDQETCISGEAAKKKPKKKTFHFIISSCMATGKPLDLALTVEGIKSRVMPCGGVAAQLVSGERGLTPETTQGKAFSYLPLDVSTGLRFHVNGNFLLQPNRRQLWSKPSSDTGEFETRWNICFMESVLWRAFMNLLKDLQMLQEQGAVDARNFQCLWPRWSESESDFHPFVNAYYKNIGSSVDAPEVFFDQSKWVSVHQCFFTDWGLTDPEELRGSIKTVLNKHQDPKRCVELERDVVESIKQAGAQEAFDCNTFNIQRFLSEVFFPMLENNPQDIESNHRNRIVLYTLDLRLGERKLEDYDKLLKATECIPTSPEGEDLARPQDLVDPESPVGILYSKTDCRFPHGELYRKQERLLSLSQLGMASCDLSWEDICERAQSLSEGDNVDQRCVTLLKLIDRKLWSDEPTPDQRKQIRQAVFLPVLKKPPGYPIDWFQSDQEFMQADMLHTPEHKNLLGSVRPLLDESRLGSEAVSNKVKTFLGFTGKQVAVGDVIAQLVILIDRAPMAHQTFAMVRSIYAYLQRTICAESPNGDVTIKEEHRAAVDQLCLMGFVFCDGQFRECRQLAFLYEGKNGPYLYKVSHELIQFSNLLRICGVRDRFQLEDFLHALQLLKNTNGDKPLNQTDLKTATSMLSEVVSMLAGNQGEHAEGSQESSLQTDLIYVSDNCGVLRSPGELTYNDMEWEESRAEEKYTHPDITSRDAKVLGIITQRQKYISSCSPLHGFAIDFGQSEELTDRLKNILGAYPNVSDVFKELLQNADDAGSTEIHFVYDPRHHEAKKVICDSWAAVGELPSLCVYNDKPFTEADIKGIQKVGVGGKRDDITTTWKFGIGFNAVYHLTDCPSFLSNSDTLCVFDPILMFSPVTRKTSPGIQLIADDGFRKNFPDMMRGYLEDIPDFNGKGGTVFRFPLRKQPSDLSGETYYPMRVEELLGDFKKVSKEALLFLNNIKSISVSCIDEHTNNLTTEYSIIAKLSEQDDDRHSKLAEHLKLFTDNPCETIEPMSHVYTLVTSDSLGAEQTWLISQRLGFEGLESDYQSVPIAFSIKRPLPRAGVAALLKDSRTKMAPSQLHKAYCFLPLPIHTGLPVHVNGTFELDSARKNLSKSDDYAKSDTSDERGLIHRWNQILVKHVLAPAYAELIEHAGRIILGEADVKSLKRHLSRYDDLFPKHLKMYHGEWELLAKATLQYIGKENLKVLPVVHQTKDAVTTTWHHPNSDGSLAFTDNFNAASPEAGVNLVRDDTAQELIRSFLLRVNFNLLASSPDVCLAFQACGVEAKFVNPKSVVQHLSSGSHQVAQALPAPLETTEFKNIKTLRTVFEYCLEGIRNPAELNGLPIRLTSDGMLREFSTCDGSYVTDHSRLLPCLKDIFLHSGLVSSCIAWFERKGNSMAAYSSGVFKQFTITELAKYLGKYLPEKWQGCTQHVEWTPDRKGHPSKTWLGHLWAFICSETLKGRSLESINHWPILPTTSGNLVPPSLSKTVLLLQYSGGGLGMQTVCALRKLGLPEIATLAMCELKPTYTTDKLALVSHAPPGLDKFLEKHLALPKSRQAVTSVINYVFETGGVIGDLTLAESTTLLQYFQEDENLSRDSIRTVKRLPVFRLLKEEKNTDLHHDHYHTAEGNGMLMVEAKTWMDNMSCVILEPNRSLGRIYKQLGITPITQADMYLTYILPSFQVLSQNARLEHFKFIINNVIHEAHEQKGKEILKQLSHMPFIPDETGMLRHAGFFYDGANRVFNAVIDPIKLLPESMGNLKHLLEKIGFHSRVTQADFLQFARDVEKRAGEVKDKEKQKLCVICRILIKELDVNRQLHDPDFLKTIATIKFVPSVVIKPELLQIHPACSSTGNNNQAPVFIAYKGSMPETNLILIWTVCMVLPREAVPTNYIIGNGVTVHSCLDIETSPIADKVILHTQNICGQMEKWNAIHKEDILPAGQRETLKEVMGKILGYLKDLNMAEHGEDIKRRLKCTPVCLVEEGRVLVRADQLVFEMDKDLEPSLRPYLYKAPRELAQFDTVLILLGTQESCSLDQLAGVLASMKGECGDERLGPNEQKTAEGVVREMLLLLHNAGGQSTFSVSELYLPNSAYFLRMSTNLYYADPIQMGHYNLASTDKEFIFPLKQCGFEVKDEVRLIQLLPKSLRPKNLGDEMNEKPLDTNIDCFAGQHCEYLEGIKRKVNSEEMTHVLLRLKQHQLENKQLSADIKERITQLQEFDKFVCKAELKLGLYDKNGHKIAEQKYSRKAHFDKSTSTIYLEHSSPSQQKCLTSRQIANSCNALLEHLLDDFHLGIYTRVLDCQSLDEMNLILSQSDIPEYDITTRAIQPDEHRPGTLIPRDIHHLLDQDPYNRFLVDEIVGYERDIDEADQLPYDDSDNLALGIGDWEPSETPVDGATEKIYAKILEQIDKSDETVNLSRRYKIDIAGKDPIVVNVTRLYKFLRPKKQPDMTVVPFTGETTSDVPPAAHFEQALPEDMQKDEEQIRKEVDEVFEMPPEECKRVLYRLYRKWHPDKNPGQQERASQAFQFLKQEIDRHERGKESNQRCSDQYSNWESEVNKDREEARRYQEMYYRSQSSARSNRSYGNFVPPSFTRETPEPRKARLWFRQAKEHLKAAKQTSQHEPVLTQWIAFQVHQAAETALKAAQYSLDGRPDIDGNDLVSLARAVCQHKDVTSGRVFEVTLELVHLNCDFTKPRYPQRNSKTSGQEYSDFSTADVLRKCGELLNLVQEIIGIRLFKTT</sequence>
<name>A0A914AEI4_PATMI</name>
<dbReference type="CDD" id="cd06257">
    <property type="entry name" value="DnaJ"/>
    <property type="match status" value="1"/>
</dbReference>
<dbReference type="InterPro" id="IPR036890">
    <property type="entry name" value="HATPase_C_sf"/>
</dbReference>
<evidence type="ECO:0000259" key="1">
    <source>
        <dbReference type="Pfam" id="PF05168"/>
    </source>
</evidence>
<dbReference type="PANTHER" id="PTHR46919">
    <property type="entry name" value="ZINC FINGER, C3HC4 TYPE (RING FINGER) FAMILY PROTEIN"/>
    <property type="match status" value="1"/>
</dbReference>
<dbReference type="PANTHER" id="PTHR46919:SF2">
    <property type="entry name" value="SACSIN"/>
    <property type="match status" value="1"/>
</dbReference>
<dbReference type="GeneID" id="119732637"/>
<proteinExistence type="predicted"/>
<dbReference type="InterPro" id="IPR007842">
    <property type="entry name" value="HEPN_dom"/>
</dbReference>
<dbReference type="Gene3D" id="1.10.287.110">
    <property type="entry name" value="DnaJ domain"/>
    <property type="match status" value="1"/>
</dbReference>
<dbReference type="InterPro" id="IPR001623">
    <property type="entry name" value="DnaJ_domain"/>
</dbReference>
<dbReference type="InterPro" id="IPR058210">
    <property type="entry name" value="SACS/Nov_dom"/>
</dbReference>
<dbReference type="EnsemblMetazoa" id="XM_038206259.1">
    <property type="protein sequence ID" value="XP_038062187.1"/>
    <property type="gene ID" value="LOC119732637"/>
</dbReference>
<accession>A0A914AEI4</accession>
<organism evidence="3 4">
    <name type="scientific">Patiria miniata</name>
    <name type="common">Bat star</name>
    <name type="synonym">Asterina miniata</name>
    <dbReference type="NCBI Taxonomy" id="46514"/>
    <lineage>
        <taxon>Eukaryota</taxon>
        <taxon>Metazoa</taxon>
        <taxon>Echinodermata</taxon>
        <taxon>Eleutherozoa</taxon>
        <taxon>Asterozoa</taxon>
        <taxon>Asteroidea</taxon>
        <taxon>Valvatacea</taxon>
        <taxon>Valvatida</taxon>
        <taxon>Asterinidae</taxon>
        <taxon>Patiria</taxon>
    </lineage>
</organism>
<dbReference type="Gene3D" id="1.20.120.330">
    <property type="entry name" value="Nucleotidyltransferases domain 2"/>
    <property type="match status" value="1"/>
</dbReference>
<keyword evidence="4" id="KW-1185">Reference proteome</keyword>